<dbReference type="Proteomes" id="UP000807469">
    <property type="component" value="Unassembled WGS sequence"/>
</dbReference>
<dbReference type="AlphaFoldDB" id="A0A9P5YNI0"/>
<evidence type="ECO:0000313" key="2">
    <source>
        <dbReference type="Proteomes" id="UP000807469"/>
    </source>
</evidence>
<proteinExistence type="predicted"/>
<organism evidence="1 2">
    <name type="scientific">Pholiota conissans</name>
    <dbReference type="NCBI Taxonomy" id="109636"/>
    <lineage>
        <taxon>Eukaryota</taxon>
        <taxon>Fungi</taxon>
        <taxon>Dikarya</taxon>
        <taxon>Basidiomycota</taxon>
        <taxon>Agaricomycotina</taxon>
        <taxon>Agaricomycetes</taxon>
        <taxon>Agaricomycetidae</taxon>
        <taxon>Agaricales</taxon>
        <taxon>Agaricineae</taxon>
        <taxon>Strophariaceae</taxon>
        <taxon>Pholiota</taxon>
    </lineage>
</organism>
<dbReference type="EMBL" id="MU155565">
    <property type="protein sequence ID" value="KAF9472198.1"/>
    <property type="molecule type" value="Genomic_DNA"/>
</dbReference>
<protein>
    <submittedName>
        <fullName evidence="1">Uncharacterized protein</fullName>
    </submittedName>
</protein>
<gene>
    <name evidence="1" type="ORF">BDN70DRAFT_495276</name>
</gene>
<accession>A0A9P5YNI0</accession>
<evidence type="ECO:0000313" key="1">
    <source>
        <dbReference type="EMBL" id="KAF9472198.1"/>
    </source>
</evidence>
<name>A0A9P5YNI0_9AGAR</name>
<comment type="caution">
    <text evidence="1">The sequence shown here is derived from an EMBL/GenBank/DDBJ whole genome shotgun (WGS) entry which is preliminary data.</text>
</comment>
<keyword evidence="2" id="KW-1185">Reference proteome</keyword>
<reference evidence="1" key="1">
    <citation type="submission" date="2020-11" db="EMBL/GenBank/DDBJ databases">
        <authorList>
            <consortium name="DOE Joint Genome Institute"/>
            <person name="Ahrendt S."/>
            <person name="Riley R."/>
            <person name="Andreopoulos W."/>
            <person name="Labutti K."/>
            <person name="Pangilinan J."/>
            <person name="Ruiz-Duenas F.J."/>
            <person name="Barrasa J.M."/>
            <person name="Sanchez-Garcia M."/>
            <person name="Camarero S."/>
            <person name="Miyauchi S."/>
            <person name="Serrano A."/>
            <person name="Linde D."/>
            <person name="Babiker R."/>
            <person name="Drula E."/>
            <person name="Ayuso-Fernandez I."/>
            <person name="Pacheco R."/>
            <person name="Padilla G."/>
            <person name="Ferreira P."/>
            <person name="Barriuso J."/>
            <person name="Kellner H."/>
            <person name="Castanera R."/>
            <person name="Alfaro M."/>
            <person name="Ramirez L."/>
            <person name="Pisabarro A.G."/>
            <person name="Kuo A."/>
            <person name="Tritt A."/>
            <person name="Lipzen A."/>
            <person name="He G."/>
            <person name="Yan M."/>
            <person name="Ng V."/>
            <person name="Cullen D."/>
            <person name="Martin F."/>
            <person name="Rosso M.-N."/>
            <person name="Henrissat B."/>
            <person name="Hibbett D."/>
            <person name="Martinez A.T."/>
            <person name="Grigoriev I.V."/>
        </authorList>
    </citation>
    <scope>NUCLEOTIDE SEQUENCE</scope>
    <source>
        <strain evidence="1">CIRM-BRFM 674</strain>
    </source>
</reference>
<sequence length="187" mass="21581">MDVLSMFPLLDKMRMFWKLIGVPKLFNVYLSSGILCLTHPLAYPLPAPISMKTAWPPKKIEWSEPMLPIPKGLLADSTWHIKHWYDNKPWLWLWLRRFPKPFPYTIRKLAMHRPATSHSVSSTGACLGLLHGKTMRLHQPPTTTPRPTLRTRTQTMISTNYSIFGKKGISCWVCNCCVVSAWCRVSF</sequence>